<dbReference type="GO" id="GO:1990281">
    <property type="term" value="C:efflux pump complex"/>
    <property type="evidence" value="ECO:0007669"/>
    <property type="project" value="TreeGrafter"/>
</dbReference>
<evidence type="ECO:0000256" key="1">
    <source>
        <dbReference type="ARBA" id="ARBA00004196"/>
    </source>
</evidence>
<dbReference type="OrthoDB" id="9806939at2"/>
<dbReference type="FunFam" id="2.40.30.170:FF:000010">
    <property type="entry name" value="Efflux RND transporter periplasmic adaptor subunit"/>
    <property type="match status" value="1"/>
</dbReference>
<feature type="coiled-coil region" evidence="4">
    <location>
        <begin position="178"/>
        <end position="205"/>
    </location>
</feature>
<evidence type="ECO:0000313" key="12">
    <source>
        <dbReference type="Proteomes" id="UP000091926"/>
    </source>
</evidence>
<dbReference type="Pfam" id="PF25876">
    <property type="entry name" value="HH_MFP_RND"/>
    <property type="match status" value="1"/>
</dbReference>
<keyword evidence="12" id="KW-1185">Reference proteome</keyword>
<evidence type="ECO:0000259" key="8">
    <source>
        <dbReference type="Pfam" id="PF25917"/>
    </source>
</evidence>
<dbReference type="SUPFAM" id="SSF111369">
    <property type="entry name" value="HlyD-like secretion proteins"/>
    <property type="match status" value="1"/>
</dbReference>
<dbReference type="PANTHER" id="PTHR30469:SF37">
    <property type="entry name" value="RAGD PROTEIN"/>
    <property type="match status" value="1"/>
</dbReference>
<dbReference type="Pfam" id="PF25967">
    <property type="entry name" value="RND-MFP_C"/>
    <property type="match status" value="1"/>
</dbReference>
<dbReference type="InterPro" id="IPR058792">
    <property type="entry name" value="Beta-barrel_RND_2"/>
</dbReference>
<dbReference type="STRING" id="463014.BAU07_14560"/>
<evidence type="ECO:0000256" key="5">
    <source>
        <dbReference type="SAM" id="MobiDB-lite"/>
    </source>
</evidence>
<evidence type="ECO:0000259" key="7">
    <source>
        <dbReference type="Pfam" id="PF25876"/>
    </source>
</evidence>
<keyword evidence="6" id="KW-0472">Membrane</keyword>
<dbReference type="InterPro" id="IPR058624">
    <property type="entry name" value="MdtA-like_HH"/>
</dbReference>
<dbReference type="KEGG" id="bfz:BAU07_14560"/>
<dbReference type="RefSeq" id="WP_066658993.1">
    <property type="nucleotide sequence ID" value="NZ_CBCSCL010000009.1"/>
</dbReference>
<feature type="domain" description="CusB-like beta-barrel" evidence="9">
    <location>
        <begin position="251"/>
        <end position="321"/>
    </location>
</feature>
<dbReference type="Pfam" id="PF25954">
    <property type="entry name" value="Beta-barrel_RND_2"/>
    <property type="match status" value="1"/>
</dbReference>
<protein>
    <submittedName>
        <fullName evidence="11">Efflux transporter periplasmic adaptor subunit</fullName>
    </submittedName>
</protein>
<gene>
    <name evidence="11" type="ORF">BAU07_14560</name>
</gene>
<keyword evidence="6" id="KW-1133">Transmembrane helix</keyword>
<evidence type="ECO:0000256" key="2">
    <source>
        <dbReference type="ARBA" id="ARBA00009477"/>
    </source>
</evidence>
<keyword evidence="6" id="KW-0812">Transmembrane</keyword>
<organism evidence="11 12">
    <name type="scientific">Bordetella flabilis</name>
    <dbReference type="NCBI Taxonomy" id="463014"/>
    <lineage>
        <taxon>Bacteria</taxon>
        <taxon>Pseudomonadati</taxon>
        <taxon>Pseudomonadota</taxon>
        <taxon>Betaproteobacteria</taxon>
        <taxon>Burkholderiales</taxon>
        <taxon>Alcaligenaceae</taxon>
        <taxon>Bordetella</taxon>
    </lineage>
</organism>
<dbReference type="Gene3D" id="2.40.30.170">
    <property type="match status" value="1"/>
</dbReference>
<sequence length="427" mass="45551">MSEQRHNQLGIHPLSPGEAGSGELLKRDQMVRRTRILTLVVLVLLALGAARTVVSRIQTADELEAGTHARAMQYVQTVLPSVPKTGQSLALPGTLQGYVQAPLSARASGYLKRWTKDIGSRVEKGELLAEIETPEIDQQLSQAIASREQAKAALGLATSTLTRWEALRRKDVVSQQDLDERRGAAAQANANLAAAEANVQRLRQLESFKRIVAPFSGIITRRNVDVGDLIDAGSGRPLFLLSQTDPLRVYINVPQRYAQSVKIGAPVTVTQTELSGRRFPGKIARTAASIDLATRTMQVEVALPNPEGVLMPGAYVQVALDLPAGDTLAVPTNTLLFRREGTMVALVEPNGRIDMRRVTVGRNYGQSVEISDGLQAGDRIVLNPADSLAAGDMVQVAESATPAPTPAVTPVIVAPGGNAGHGEGSSQ</sequence>
<proteinExistence type="inferred from homology"/>
<dbReference type="Proteomes" id="UP000091926">
    <property type="component" value="Chromosome"/>
</dbReference>
<feature type="domain" description="Multidrug resistance protein MdtA-like C-terminal permuted SH3" evidence="10">
    <location>
        <begin position="328"/>
        <end position="383"/>
    </location>
</feature>
<feature type="transmembrane region" description="Helical" evidence="6">
    <location>
        <begin position="36"/>
        <end position="54"/>
    </location>
</feature>
<dbReference type="EMBL" id="CP016172">
    <property type="protein sequence ID" value="ANN78155.1"/>
    <property type="molecule type" value="Genomic_DNA"/>
</dbReference>
<feature type="domain" description="Multidrug resistance protein MdtA-like barrel-sandwich hybrid" evidence="8">
    <location>
        <begin position="102"/>
        <end position="238"/>
    </location>
</feature>
<dbReference type="InterPro" id="IPR006143">
    <property type="entry name" value="RND_pump_MFP"/>
</dbReference>
<dbReference type="Gene3D" id="2.40.50.100">
    <property type="match status" value="1"/>
</dbReference>
<reference evidence="11 12" key="1">
    <citation type="submission" date="2016-06" db="EMBL/GenBank/DDBJ databases">
        <title>Complete genome sequences of Bordetella bronchialis and Bordetella flabilis.</title>
        <authorList>
            <person name="LiPuma J.J."/>
            <person name="Spilker T."/>
        </authorList>
    </citation>
    <scope>NUCLEOTIDE SEQUENCE [LARGE SCALE GENOMIC DNA]</scope>
    <source>
        <strain evidence="11 12">AU10664</strain>
    </source>
</reference>
<dbReference type="GO" id="GO:0015562">
    <property type="term" value="F:efflux transmembrane transporter activity"/>
    <property type="evidence" value="ECO:0007669"/>
    <property type="project" value="TreeGrafter"/>
</dbReference>
<dbReference type="Gene3D" id="1.10.287.470">
    <property type="entry name" value="Helix hairpin bin"/>
    <property type="match status" value="1"/>
</dbReference>
<evidence type="ECO:0000313" key="11">
    <source>
        <dbReference type="EMBL" id="ANN78155.1"/>
    </source>
</evidence>
<feature type="region of interest" description="Disordered" evidence="5">
    <location>
        <begin position="1"/>
        <end position="20"/>
    </location>
</feature>
<comment type="subcellular location">
    <subcellularLocation>
        <location evidence="1">Cell envelope</location>
    </subcellularLocation>
</comment>
<evidence type="ECO:0000256" key="3">
    <source>
        <dbReference type="ARBA" id="ARBA00022448"/>
    </source>
</evidence>
<dbReference type="Gene3D" id="2.40.420.20">
    <property type="match status" value="1"/>
</dbReference>
<dbReference type="AlphaFoldDB" id="A0A193GEC0"/>
<name>A0A193GEC0_9BORD</name>
<feature type="domain" description="Multidrug resistance protein MdtA-like alpha-helical hairpin" evidence="7">
    <location>
        <begin position="139"/>
        <end position="200"/>
    </location>
</feature>
<dbReference type="InterPro" id="IPR058627">
    <property type="entry name" value="MdtA-like_C"/>
</dbReference>
<evidence type="ECO:0000256" key="6">
    <source>
        <dbReference type="SAM" id="Phobius"/>
    </source>
</evidence>
<keyword evidence="3" id="KW-0813">Transport</keyword>
<dbReference type="Pfam" id="PF25917">
    <property type="entry name" value="BSH_RND"/>
    <property type="match status" value="1"/>
</dbReference>
<keyword evidence="4" id="KW-0175">Coiled coil</keyword>
<accession>A0A193GEC0</accession>
<dbReference type="NCBIfam" id="TIGR01730">
    <property type="entry name" value="RND_mfp"/>
    <property type="match status" value="1"/>
</dbReference>
<evidence type="ECO:0000259" key="10">
    <source>
        <dbReference type="Pfam" id="PF25967"/>
    </source>
</evidence>
<dbReference type="InterPro" id="IPR058625">
    <property type="entry name" value="MdtA-like_BSH"/>
</dbReference>
<dbReference type="PANTHER" id="PTHR30469">
    <property type="entry name" value="MULTIDRUG RESISTANCE PROTEIN MDTA"/>
    <property type="match status" value="1"/>
</dbReference>
<evidence type="ECO:0000256" key="4">
    <source>
        <dbReference type="SAM" id="Coils"/>
    </source>
</evidence>
<evidence type="ECO:0000259" key="9">
    <source>
        <dbReference type="Pfam" id="PF25954"/>
    </source>
</evidence>
<comment type="similarity">
    <text evidence="2">Belongs to the membrane fusion protein (MFP) (TC 8.A.1) family.</text>
</comment>